<feature type="domain" description="TNFR-Cys" evidence="13">
    <location>
        <begin position="108"/>
        <end position="148"/>
    </location>
</feature>
<keyword evidence="3 11" id="KW-0732">Signal</keyword>
<dbReference type="KEGG" id="pki:111857576"/>
<feature type="transmembrane region" description="Helical" evidence="10">
    <location>
        <begin position="165"/>
        <end position="185"/>
    </location>
</feature>
<evidence type="ECO:0000256" key="11">
    <source>
        <dbReference type="SAM" id="SignalP"/>
    </source>
</evidence>
<keyword evidence="5 10" id="KW-0472">Membrane</keyword>
<evidence type="ECO:0000256" key="1">
    <source>
        <dbReference type="ARBA" id="ARBA00004370"/>
    </source>
</evidence>
<keyword evidence="7" id="KW-0675">Receptor</keyword>
<evidence type="ECO:0000313" key="14">
    <source>
        <dbReference type="Ensembl" id="ENSPKIP00000012292.1"/>
    </source>
</evidence>
<keyword evidence="6 9" id="KW-1015">Disulfide bond</keyword>
<feature type="disulfide bond" evidence="9">
    <location>
        <begin position="86"/>
        <end position="99"/>
    </location>
</feature>
<evidence type="ECO:0000256" key="7">
    <source>
        <dbReference type="ARBA" id="ARBA00023170"/>
    </source>
</evidence>
<feature type="repeat" description="TNFR-Cys" evidence="9">
    <location>
        <begin position="108"/>
        <end position="148"/>
    </location>
</feature>
<evidence type="ECO:0000313" key="15">
    <source>
        <dbReference type="Proteomes" id="UP000261540"/>
    </source>
</evidence>
<evidence type="ECO:0000256" key="9">
    <source>
        <dbReference type="PROSITE-ProRule" id="PRU00206"/>
    </source>
</evidence>
<dbReference type="InterPro" id="IPR034029">
    <property type="entry name" value="TNFRSF10A/B_death"/>
</dbReference>
<dbReference type="PROSITE" id="PS50017">
    <property type="entry name" value="DEATH_DOMAIN"/>
    <property type="match status" value="1"/>
</dbReference>
<dbReference type="RefSeq" id="XP_023694351.1">
    <property type="nucleotide sequence ID" value="XM_023838583.2"/>
</dbReference>
<feature type="domain" description="TNFR-Cys" evidence="13">
    <location>
        <begin position="67"/>
        <end position="107"/>
    </location>
</feature>
<keyword evidence="8" id="KW-0325">Glycoprotein</keyword>
<dbReference type="GeneTree" id="ENSGT00940000165531"/>
<dbReference type="Gene3D" id="1.10.533.10">
    <property type="entry name" value="Death Domain, Fas"/>
    <property type="match status" value="1"/>
</dbReference>
<name>A0A3B3R0K4_9TELE</name>
<dbReference type="PANTHER" id="PTHR46330">
    <property type="entry name" value="TUMOR NECROSIS FACTOR RECEPTOR SUPERFAMILY MEMBER 10B"/>
    <property type="match status" value="1"/>
</dbReference>
<dbReference type="InterPro" id="IPR001368">
    <property type="entry name" value="TNFR/NGFR_Cys_rich_reg"/>
</dbReference>
<feature type="disulfide bond" evidence="9">
    <location>
        <begin position="109"/>
        <end position="124"/>
    </location>
</feature>
<feature type="disulfide bond" evidence="9">
    <location>
        <begin position="127"/>
        <end position="140"/>
    </location>
</feature>
<keyword evidence="10" id="KW-0812">Transmembrane</keyword>
<evidence type="ECO:0000256" key="10">
    <source>
        <dbReference type="SAM" id="Phobius"/>
    </source>
</evidence>
<dbReference type="InterPro" id="IPR011029">
    <property type="entry name" value="DEATH-like_dom_sf"/>
</dbReference>
<feature type="signal peptide" evidence="11">
    <location>
        <begin position="1"/>
        <end position="17"/>
    </location>
</feature>
<comment type="subcellular location">
    <subcellularLocation>
        <location evidence="1">Membrane</location>
    </subcellularLocation>
</comment>
<keyword evidence="4" id="KW-0677">Repeat</keyword>
<proteinExistence type="predicted"/>
<evidence type="ECO:0000256" key="3">
    <source>
        <dbReference type="ARBA" id="ARBA00022729"/>
    </source>
</evidence>
<dbReference type="Pfam" id="PF00531">
    <property type="entry name" value="Death"/>
    <property type="match status" value="1"/>
</dbReference>
<feature type="disulfide bond" evidence="9">
    <location>
        <begin position="68"/>
        <end position="83"/>
    </location>
</feature>
<sequence length="331" mass="37752">MRDKYLVFLFMVVFVESASPRKRTVRHVSCQENQEYKHENHCCLNCPAGEYVKEQCTAHLARGTCEPCPHETFTEHGNGLTQCLPCKKCHIDEDMIKSCTSTQNTECQCKPGLFCVPDQACEVCKKCSKCKLDEEEVKNCTSISNTVCKMKSSSFTVSGRSHPGVIASVIVLCIFVTLVICFICWRKGVFNKETEISCKTSEIFKSNMGADEMDPFQPDPLQGGVQYRRLTPLDEQESLKRCLDLFGELDSSYHKRFFRRIGLSDNKIQSVDHLPHADRVYDLLRIWMEKEGLKADINHLLEVLLSLDQKLTAENITDKAIKNGDFMYEDD</sequence>
<keyword evidence="2" id="KW-0053">Apoptosis</keyword>
<feature type="chain" id="PRO_5017481741" evidence="11">
    <location>
        <begin position="18"/>
        <end position="331"/>
    </location>
</feature>
<evidence type="ECO:0000259" key="13">
    <source>
        <dbReference type="PROSITE" id="PS50050"/>
    </source>
</evidence>
<dbReference type="Proteomes" id="UP000261540">
    <property type="component" value="Unplaced"/>
</dbReference>
<evidence type="ECO:0000256" key="4">
    <source>
        <dbReference type="ARBA" id="ARBA00022737"/>
    </source>
</evidence>
<evidence type="ECO:0000259" key="12">
    <source>
        <dbReference type="PROSITE" id="PS50017"/>
    </source>
</evidence>
<dbReference type="GO" id="GO:0043065">
    <property type="term" value="P:positive regulation of apoptotic process"/>
    <property type="evidence" value="ECO:0007669"/>
    <property type="project" value="TreeGrafter"/>
</dbReference>
<feature type="disulfide bond" evidence="9">
    <location>
        <begin position="89"/>
        <end position="107"/>
    </location>
</feature>
<feature type="repeat" description="TNFR-Cys" evidence="9">
    <location>
        <begin position="67"/>
        <end position="107"/>
    </location>
</feature>
<dbReference type="CTD" id="373093"/>
<dbReference type="SMART" id="SM00208">
    <property type="entry name" value="TNFR"/>
    <property type="match status" value="3"/>
</dbReference>
<evidence type="ECO:0000256" key="8">
    <source>
        <dbReference type="ARBA" id="ARBA00023180"/>
    </source>
</evidence>
<dbReference type="InterPro" id="IPR000488">
    <property type="entry name" value="Death_dom"/>
</dbReference>
<dbReference type="InterPro" id="IPR052491">
    <property type="entry name" value="TNFRSF10"/>
</dbReference>
<accession>A0A3B3R0K4</accession>
<dbReference type="CDD" id="cd08315">
    <property type="entry name" value="Death_TRAILR_DR4_DR5"/>
    <property type="match status" value="1"/>
</dbReference>
<reference evidence="14" key="2">
    <citation type="submission" date="2025-09" db="UniProtKB">
        <authorList>
            <consortium name="Ensembl"/>
        </authorList>
    </citation>
    <scope>IDENTIFICATION</scope>
</reference>
<dbReference type="SUPFAM" id="SSF57586">
    <property type="entry name" value="TNF receptor-like"/>
    <property type="match status" value="2"/>
</dbReference>
<evidence type="ECO:0000256" key="5">
    <source>
        <dbReference type="ARBA" id="ARBA00023136"/>
    </source>
</evidence>
<dbReference type="PANTHER" id="PTHR46330:SF6">
    <property type="entry name" value="HEMATOPOIETIC DEATH RECEPTOR-RELATED"/>
    <property type="match status" value="1"/>
</dbReference>
<feature type="disulfide bond" evidence="9">
    <location>
        <begin position="130"/>
        <end position="148"/>
    </location>
</feature>
<evidence type="ECO:0000256" key="6">
    <source>
        <dbReference type="ARBA" id="ARBA00023157"/>
    </source>
</evidence>
<protein>
    <submittedName>
        <fullName evidence="14">Uncharacterized protein</fullName>
    </submittedName>
</protein>
<reference evidence="14" key="1">
    <citation type="submission" date="2025-08" db="UniProtKB">
        <authorList>
            <consortium name="Ensembl"/>
        </authorList>
    </citation>
    <scope>IDENTIFICATION</scope>
</reference>
<dbReference type="GeneID" id="111857576"/>
<feature type="domain" description="Death" evidence="12">
    <location>
        <begin position="255"/>
        <end position="320"/>
    </location>
</feature>
<dbReference type="Ensembl" id="ENSPKIT00000036682.1">
    <property type="protein sequence ID" value="ENSPKIP00000012292.1"/>
    <property type="gene ID" value="ENSPKIG00000000137.1"/>
</dbReference>
<keyword evidence="15" id="KW-1185">Reference proteome</keyword>
<dbReference type="GO" id="GO:0005886">
    <property type="term" value="C:plasma membrane"/>
    <property type="evidence" value="ECO:0007669"/>
    <property type="project" value="TreeGrafter"/>
</dbReference>
<dbReference type="Pfam" id="PF00020">
    <property type="entry name" value="TNFR_c6"/>
    <property type="match status" value="2"/>
</dbReference>
<dbReference type="Gene3D" id="2.10.50.10">
    <property type="entry name" value="Tumor Necrosis Factor Receptor, subunit A, domain 2"/>
    <property type="match status" value="3"/>
</dbReference>
<keyword evidence="10" id="KW-1133">Transmembrane helix</keyword>
<dbReference type="GO" id="GO:0036462">
    <property type="term" value="P:TRAIL-activated apoptotic signaling pathway"/>
    <property type="evidence" value="ECO:0007669"/>
    <property type="project" value="TreeGrafter"/>
</dbReference>
<dbReference type="GO" id="GO:0009986">
    <property type="term" value="C:cell surface"/>
    <property type="evidence" value="ECO:0007669"/>
    <property type="project" value="TreeGrafter"/>
</dbReference>
<dbReference type="AlphaFoldDB" id="A0A3B3R0K4"/>
<dbReference type="OrthoDB" id="8848202at2759"/>
<dbReference type="SUPFAM" id="SSF47986">
    <property type="entry name" value="DEATH domain"/>
    <property type="match status" value="1"/>
</dbReference>
<organism evidence="14 15">
    <name type="scientific">Paramormyrops kingsleyae</name>
    <dbReference type="NCBI Taxonomy" id="1676925"/>
    <lineage>
        <taxon>Eukaryota</taxon>
        <taxon>Metazoa</taxon>
        <taxon>Chordata</taxon>
        <taxon>Craniata</taxon>
        <taxon>Vertebrata</taxon>
        <taxon>Euteleostomi</taxon>
        <taxon>Actinopterygii</taxon>
        <taxon>Neopterygii</taxon>
        <taxon>Teleostei</taxon>
        <taxon>Osteoglossocephala</taxon>
        <taxon>Osteoglossomorpha</taxon>
        <taxon>Osteoglossiformes</taxon>
        <taxon>Mormyridae</taxon>
        <taxon>Paramormyrops</taxon>
    </lineage>
</organism>
<dbReference type="STRING" id="1676925.ENSPKIP00000012292"/>
<dbReference type="PROSITE" id="PS50050">
    <property type="entry name" value="TNFR_NGFR_2"/>
    <property type="match status" value="2"/>
</dbReference>
<evidence type="ECO:0000256" key="2">
    <source>
        <dbReference type="ARBA" id="ARBA00022703"/>
    </source>
</evidence>